<evidence type="ECO:0000313" key="3">
    <source>
        <dbReference type="RefSeq" id="XP_014673488.1"/>
    </source>
</evidence>
<gene>
    <name evidence="3" type="primary">LOC106813782</name>
</gene>
<dbReference type="InterPro" id="IPR011333">
    <property type="entry name" value="SKP1/BTB/POZ_sf"/>
</dbReference>
<dbReference type="Proteomes" id="UP000695022">
    <property type="component" value="Unplaced"/>
</dbReference>
<organism evidence="2 3">
    <name type="scientific">Priapulus caudatus</name>
    <name type="common">Priapulid worm</name>
    <dbReference type="NCBI Taxonomy" id="37621"/>
    <lineage>
        <taxon>Eukaryota</taxon>
        <taxon>Metazoa</taxon>
        <taxon>Ecdysozoa</taxon>
        <taxon>Scalidophora</taxon>
        <taxon>Priapulida</taxon>
        <taxon>Priapulimorpha</taxon>
        <taxon>Priapulimorphida</taxon>
        <taxon>Priapulidae</taxon>
        <taxon>Priapulus</taxon>
    </lineage>
</organism>
<dbReference type="PROSITE" id="PS50097">
    <property type="entry name" value="BTB"/>
    <property type="match status" value="1"/>
</dbReference>
<dbReference type="Gene3D" id="3.30.710.10">
    <property type="entry name" value="Potassium Channel Kv1.1, Chain A"/>
    <property type="match status" value="2"/>
</dbReference>
<dbReference type="Pfam" id="PF00651">
    <property type="entry name" value="BTB"/>
    <property type="match status" value="2"/>
</dbReference>
<accession>A0ABM1EMR7</accession>
<dbReference type="GeneID" id="106813782"/>
<dbReference type="Gene3D" id="1.25.40.420">
    <property type="match status" value="1"/>
</dbReference>
<dbReference type="SMART" id="SM00225">
    <property type="entry name" value="BTB"/>
    <property type="match status" value="1"/>
</dbReference>
<dbReference type="InterPro" id="IPR000210">
    <property type="entry name" value="BTB/POZ_dom"/>
</dbReference>
<dbReference type="SUPFAM" id="SSF54695">
    <property type="entry name" value="POZ domain"/>
    <property type="match status" value="2"/>
</dbReference>
<evidence type="ECO:0000313" key="2">
    <source>
        <dbReference type="Proteomes" id="UP000695022"/>
    </source>
</evidence>
<dbReference type="RefSeq" id="XP_014673488.1">
    <property type="nucleotide sequence ID" value="XM_014818002.1"/>
</dbReference>
<dbReference type="PANTHER" id="PTHR24413">
    <property type="entry name" value="SPECKLE-TYPE POZ PROTEIN"/>
    <property type="match status" value="1"/>
</dbReference>
<proteinExistence type="predicted"/>
<protein>
    <submittedName>
        <fullName evidence="3">Protein roadkill-like isoform X1</fullName>
    </submittedName>
</protein>
<feature type="domain" description="BTB" evidence="1">
    <location>
        <begin position="55"/>
        <end position="117"/>
    </location>
</feature>
<sequence length="303" mass="34605">MGWKEMILLNPHLYTEVMWELARQPLIQTNMTPFKVSACNLSTDLERMFERQSFSDVTLCVGGRDLPAHKAILSARSPVFFEKLRNDQESHLDIAMDIPVLLEIIHFIYTGNANNVARMAEKLIAAAEKYALGRLKIMCEEALCSNMNIDNVVDIFILANHQSAVQLEDRCIDFIKSHVEFIGSHKWNQMIQSHFQLAMEVYCAVTSQQVRPIGQPIKVPECNLCTDLECMLQQKSFSDVTLCVGGRDVQAHKAILSDLISTHKWKEMVDAYPHDLLTVLCHRAPANRKRLKHYEFVYGTNLV</sequence>
<name>A0ABM1EMR7_PRICU</name>
<keyword evidence="2" id="KW-1185">Reference proteome</keyword>
<evidence type="ECO:0000259" key="1">
    <source>
        <dbReference type="PROSITE" id="PS50097"/>
    </source>
</evidence>
<reference evidence="3" key="1">
    <citation type="submission" date="2025-08" db="UniProtKB">
        <authorList>
            <consortium name="RefSeq"/>
        </authorList>
    </citation>
    <scope>IDENTIFICATION</scope>
</reference>